<accession>A0ABW7TU87</accession>
<name>A0ABW7TU87_9NOCA</name>
<comment type="caution">
    <text evidence="2">The sequence shown here is derived from an EMBL/GenBank/DDBJ whole genome shotgun (WGS) entry which is preliminary data.</text>
</comment>
<feature type="signal peptide" evidence="1">
    <location>
        <begin position="1"/>
        <end position="23"/>
    </location>
</feature>
<dbReference type="EMBL" id="JBIRUQ010000005">
    <property type="protein sequence ID" value="MFI1463144.1"/>
    <property type="molecule type" value="Genomic_DNA"/>
</dbReference>
<organism evidence="2 3">
    <name type="scientific">Nocardia carnea</name>
    <dbReference type="NCBI Taxonomy" id="37328"/>
    <lineage>
        <taxon>Bacteria</taxon>
        <taxon>Bacillati</taxon>
        <taxon>Actinomycetota</taxon>
        <taxon>Actinomycetes</taxon>
        <taxon>Mycobacteriales</taxon>
        <taxon>Nocardiaceae</taxon>
        <taxon>Nocardia</taxon>
    </lineage>
</organism>
<evidence type="ECO:0000256" key="1">
    <source>
        <dbReference type="SAM" id="SignalP"/>
    </source>
</evidence>
<evidence type="ECO:0000313" key="2">
    <source>
        <dbReference type="EMBL" id="MFI1463144.1"/>
    </source>
</evidence>
<dbReference type="RefSeq" id="WP_033243414.1">
    <property type="nucleotide sequence ID" value="NZ_JBIRUQ010000005.1"/>
</dbReference>
<protein>
    <recommendedName>
        <fullName evidence="4">Lipoprotein</fullName>
    </recommendedName>
</protein>
<gene>
    <name evidence="2" type="ORF">ACH4WX_20705</name>
</gene>
<keyword evidence="3" id="KW-1185">Reference proteome</keyword>
<keyword evidence="1" id="KW-0732">Signal</keyword>
<evidence type="ECO:0000313" key="3">
    <source>
        <dbReference type="Proteomes" id="UP001611263"/>
    </source>
</evidence>
<sequence>MRRFERAGLAAALTALVAGGFLAACSTTVTGTAEVNQSELQLYTSEIKSSSAAASSSRAAAAEAAATDVCEALRDNNNPAVDAFNAYIDASDNKAPDEGPKKDAAVTALRDTAGKIDEQLSPDVPNDVSSPMRTYRDNLKTLADLLERNASVEEVNGQIDSFNADKDAAFDACKPY</sequence>
<proteinExistence type="predicted"/>
<evidence type="ECO:0008006" key="4">
    <source>
        <dbReference type="Google" id="ProtNLM"/>
    </source>
</evidence>
<dbReference type="PROSITE" id="PS51257">
    <property type="entry name" value="PROKAR_LIPOPROTEIN"/>
    <property type="match status" value="1"/>
</dbReference>
<dbReference type="Proteomes" id="UP001611263">
    <property type="component" value="Unassembled WGS sequence"/>
</dbReference>
<feature type="chain" id="PRO_5045065952" description="Lipoprotein" evidence="1">
    <location>
        <begin position="24"/>
        <end position="176"/>
    </location>
</feature>
<reference evidence="2 3" key="1">
    <citation type="submission" date="2024-10" db="EMBL/GenBank/DDBJ databases">
        <title>The Natural Products Discovery Center: Release of the First 8490 Sequenced Strains for Exploring Actinobacteria Biosynthetic Diversity.</title>
        <authorList>
            <person name="Kalkreuter E."/>
            <person name="Kautsar S.A."/>
            <person name="Yang D."/>
            <person name="Bader C.D."/>
            <person name="Teijaro C.N."/>
            <person name="Fluegel L."/>
            <person name="Davis C.M."/>
            <person name="Simpson J.R."/>
            <person name="Lauterbach L."/>
            <person name="Steele A.D."/>
            <person name="Gui C."/>
            <person name="Meng S."/>
            <person name="Li G."/>
            <person name="Viehrig K."/>
            <person name="Ye F."/>
            <person name="Su P."/>
            <person name="Kiefer A.F."/>
            <person name="Nichols A."/>
            <person name="Cepeda A.J."/>
            <person name="Yan W."/>
            <person name="Fan B."/>
            <person name="Jiang Y."/>
            <person name="Adhikari A."/>
            <person name="Zheng C.-J."/>
            <person name="Schuster L."/>
            <person name="Cowan T.M."/>
            <person name="Smanski M.J."/>
            <person name="Chevrette M.G."/>
            <person name="De Carvalho L.P.S."/>
            <person name="Shen B."/>
        </authorList>
    </citation>
    <scope>NUCLEOTIDE SEQUENCE [LARGE SCALE GENOMIC DNA]</scope>
    <source>
        <strain evidence="2 3">NPDC020568</strain>
    </source>
</reference>
<dbReference type="GeneID" id="93506978"/>